<evidence type="ECO:0000259" key="7">
    <source>
        <dbReference type="PROSITE" id="PS51755"/>
    </source>
</evidence>
<dbReference type="SUPFAM" id="SSF46894">
    <property type="entry name" value="C-terminal effector domain of the bipartite response regulators"/>
    <property type="match status" value="1"/>
</dbReference>
<keyword evidence="5" id="KW-0802">TPR repeat</keyword>
<reference evidence="8 9" key="1">
    <citation type="submission" date="2020-08" db="EMBL/GenBank/DDBJ databases">
        <title>Sequencing the genomes of 1000 actinobacteria strains.</title>
        <authorList>
            <person name="Klenk H.-P."/>
        </authorList>
    </citation>
    <scope>NUCLEOTIDE SEQUENCE [LARGE SCALE GENOMIC DNA]</scope>
    <source>
        <strain evidence="8 9">DSM 45084</strain>
    </source>
</reference>
<dbReference type="Pfam" id="PF00486">
    <property type="entry name" value="Trans_reg_C"/>
    <property type="match status" value="1"/>
</dbReference>
<evidence type="ECO:0000256" key="4">
    <source>
        <dbReference type="ARBA" id="ARBA00023163"/>
    </source>
</evidence>
<evidence type="ECO:0000256" key="2">
    <source>
        <dbReference type="ARBA" id="ARBA00023015"/>
    </source>
</evidence>
<dbReference type="InterPro" id="IPR005158">
    <property type="entry name" value="BTAD"/>
</dbReference>
<dbReference type="InterPro" id="IPR027417">
    <property type="entry name" value="P-loop_NTPase"/>
</dbReference>
<dbReference type="SUPFAM" id="SSF52540">
    <property type="entry name" value="P-loop containing nucleoside triphosphate hydrolases"/>
    <property type="match status" value="1"/>
</dbReference>
<dbReference type="EMBL" id="JACHJS010000001">
    <property type="protein sequence ID" value="MBB4967724.1"/>
    <property type="molecule type" value="Genomic_DNA"/>
</dbReference>
<dbReference type="SMART" id="SM01043">
    <property type="entry name" value="BTAD"/>
    <property type="match status" value="1"/>
</dbReference>
<dbReference type="SUPFAM" id="SSF48452">
    <property type="entry name" value="TPR-like"/>
    <property type="match status" value="3"/>
</dbReference>
<dbReference type="GO" id="GO:0006355">
    <property type="term" value="P:regulation of DNA-templated transcription"/>
    <property type="evidence" value="ECO:0007669"/>
    <property type="project" value="InterPro"/>
</dbReference>
<dbReference type="GO" id="GO:0003677">
    <property type="term" value="F:DNA binding"/>
    <property type="evidence" value="ECO:0007669"/>
    <property type="project" value="UniProtKB-UniRule"/>
</dbReference>
<dbReference type="Proteomes" id="UP000542674">
    <property type="component" value="Unassembled WGS sequence"/>
</dbReference>
<dbReference type="InterPro" id="IPR051677">
    <property type="entry name" value="AfsR-DnrI-RedD_regulator"/>
</dbReference>
<dbReference type="SMART" id="SM00862">
    <property type="entry name" value="Trans_reg_C"/>
    <property type="match status" value="1"/>
</dbReference>
<dbReference type="InterPro" id="IPR011990">
    <property type="entry name" value="TPR-like_helical_dom_sf"/>
</dbReference>
<keyword evidence="9" id="KW-1185">Reference proteome</keyword>
<dbReference type="Gene3D" id="1.10.10.10">
    <property type="entry name" value="Winged helix-like DNA-binding domain superfamily/Winged helix DNA-binding domain"/>
    <property type="match status" value="1"/>
</dbReference>
<keyword evidence="4" id="KW-0804">Transcription</keyword>
<dbReference type="GO" id="GO:0000160">
    <property type="term" value="P:phosphorelay signal transduction system"/>
    <property type="evidence" value="ECO:0007669"/>
    <property type="project" value="InterPro"/>
</dbReference>
<dbReference type="PANTHER" id="PTHR35807:SF1">
    <property type="entry name" value="TRANSCRIPTIONAL REGULATOR REDD"/>
    <property type="match status" value="1"/>
</dbReference>
<dbReference type="Pfam" id="PF13424">
    <property type="entry name" value="TPR_12"/>
    <property type="match status" value="1"/>
</dbReference>
<organism evidence="8 9">
    <name type="scientific">Saccharothrix violaceirubra</name>
    <dbReference type="NCBI Taxonomy" id="413306"/>
    <lineage>
        <taxon>Bacteria</taxon>
        <taxon>Bacillati</taxon>
        <taxon>Actinomycetota</taxon>
        <taxon>Actinomycetes</taxon>
        <taxon>Pseudonocardiales</taxon>
        <taxon>Pseudonocardiaceae</taxon>
        <taxon>Saccharothrix</taxon>
    </lineage>
</organism>
<evidence type="ECO:0000313" key="9">
    <source>
        <dbReference type="Proteomes" id="UP000542674"/>
    </source>
</evidence>
<dbReference type="Gene3D" id="3.40.50.300">
    <property type="entry name" value="P-loop containing nucleotide triphosphate hydrolases"/>
    <property type="match status" value="1"/>
</dbReference>
<dbReference type="InterPro" id="IPR041664">
    <property type="entry name" value="AAA_16"/>
</dbReference>
<feature type="DNA-binding region" description="OmpR/PhoB-type" evidence="6">
    <location>
        <begin position="1"/>
        <end position="94"/>
    </location>
</feature>
<evidence type="ECO:0000256" key="3">
    <source>
        <dbReference type="ARBA" id="ARBA00023125"/>
    </source>
</evidence>
<dbReference type="SMART" id="SM00028">
    <property type="entry name" value="TPR"/>
    <property type="match status" value="5"/>
</dbReference>
<keyword evidence="3 6" id="KW-0238">DNA-binding</keyword>
<sequence length="980" mass="104126">MASGPWFGLLGPLQVRLDDRLVPVRAGKHRALLAALLLRAGRVVPVGDLVAFLWGQAPPARTRGTLQTYVMRLRQLLGDPSLIRTTADGYRMVVPPERVDVHRFTTTAARASAAARAGDLGTAADLFAEALGLWRGQALADVPSSALRDDEVPRLAERLMIAHEERNDVELALGRHERLVPVLRGLTADHPLRERFWAQLMLALHRGSRQAEALEAFRRADHVLGEQLGVEPGDELRGLHQKILVGDPGLALPRRGRDPDVPRGLPPDVPGFVGRAAAVDRITRLIAPDGSRTAVPIVVVAGVAGVGKTALVTHVAHRLRDRFPDGLLYADLRGYTAGPPAETIDVLSRFLRALGVPPERIPGDVDECGSLFRSLLAQRRMLIVLDNAAAPDRVRPLLPGVAACPVLVTSRSDLRGLIAVDGARPVPLDVLTPAEAQTLLGRSGPAAAELARRCGHLPLTLGIAAASIGDEPVGHYLAALGDRTPARLAHERQSPATRRLFGLLGVVPGGDFDAQAAANLADVPVHEAAESLDRLAAVRLLVRHGDRYGFHDELARFARESEVADGAAARVRLLEYYAATVDRCAEVLYPDLVRLPAPERRHPRVPAVDTPAHARAWLDAELHNLTSAIRSAAEHGPAALSWRLADGLRGYLWIGRHVAEWLCSAHYGLVAAHDQRDRAGEAAMHRNLGTLHRRLGDFGTSISHYTRAVELHRLDGDRDAEAGVRAGLGLVRLEAGDLAAARDELEACLALQRETGGARSGEAGVLVGLGALAVETGEPAEAVVLLTEALSISTAHGLRVAGISARTLLGLALHLTGGNGDEHLAEALRSSVASGFTDAAARVLETTAYVRLRAGDHGAALSLADRALTELRDGADQRITTDVLTVMAAANRGLGALDLADAQYQQASTKARAIGYRAGLARALSGLAGLRRVQGELAESLMLADQAAALTAELGLCLPAELASPPLGHPETHTQAPPFG</sequence>
<dbReference type="Gene3D" id="1.25.40.10">
    <property type="entry name" value="Tetratricopeptide repeat domain"/>
    <property type="match status" value="3"/>
</dbReference>
<feature type="repeat" description="TPR" evidence="5">
    <location>
        <begin position="682"/>
        <end position="715"/>
    </location>
</feature>
<comment type="caution">
    <text evidence="8">The sequence shown here is derived from an EMBL/GenBank/DDBJ whole genome shotgun (WGS) entry which is preliminary data.</text>
</comment>
<evidence type="ECO:0000256" key="1">
    <source>
        <dbReference type="ARBA" id="ARBA00005820"/>
    </source>
</evidence>
<evidence type="ECO:0000256" key="6">
    <source>
        <dbReference type="PROSITE-ProRule" id="PRU01091"/>
    </source>
</evidence>
<name>A0A7W7T6Z5_9PSEU</name>
<dbReference type="Pfam" id="PF03704">
    <property type="entry name" value="BTAD"/>
    <property type="match status" value="1"/>
</dbReference>
<dbReference type="InterPro" id="IPR016032">
    <property type="entry name" value="Sig_transdc_resp-reg_C-effctor"/>
</dbReference>
<dbReference type="InterPro" id="IPR019734">
    <property type="entry name" value="TPR_rpt"/>
</dbReference>
<dbReference type="PANTHER" id="PTHR35807">
    <property type="entry name" value="TRANSCRIPTIONAL REGULATOR REDD-RELATED"/>
    <property type="match status" value="1"/>
</dbReference>
<accession>A0A7W7T6Z5</accession>
<protein>
    <submittedName>
        <fullName evidence="8">DNA-binding SARP family transcriptional activator/Tfp pilus assembly protein PilF</fullName>
    </submittedName>
</protein>
<dbReference type="PROSITE" id="PS51755">
    <property type="entry name" value="OMPR_PHOB"/>
    <property type="match status" value="1"/>
</dbReference>
<comment type="similarity">
    <text evidence="1">Belongs to the AfsR/DnrI/RedD regulatory family.</text>
</comment>
<proteinExistence type="inferred from homology"/>
<dbReference type="CDD" id="cd15831">
    <property type="entry name" value="BTAD"/>
    <property type="match status" value="1"/>
</dbReference>
<dbReference type="InterPro" id="IPR036388">
    <property type="entry name" value="WH-like_DNA-bd_sf"/>
</dbReference>
<dbReference type="PRINTS" id="PR00364">
    <property type="entry name" value="DISEASERSIST"/>
</dbReference>
<dbReference type="AlphaFoldDB" id="A0A7W7T6Z5"/>
<dbReference type="Pfam" id="PF13191">
    <property type="entry name" value="AAA_16"/>
    <property type="match status" value="1"/>
</dbReference>
<dbReference type="RefSeq" id="WP_184672647.1">
    <property type="nucleotide sequence ID" value="NZ_BAABAI010000032.1"/>
</dbReference>
<dbReference type="InterPro" id="IPR001867">
    <property type="entry name" value="OmpR/PhoB-type_DNA-bd"/>
</dbReference>
<feature type="domain" description="OmpR/PhoB-type" evidence="7">
    <location>
        <begin position="1"/>
        <end position="94"/>
    </location>
</feature>
<evidence type="ECO:0000256" key="5">
    <source>
        <dbReference type="PROSITE-ProRule" id="PRU00339"/>
    </source>
</evidence>
<gene>
    <name evidence="8" type="ORF">F4559_005083</name>
</gene>
<keyword evidence="2" id="KW-0805">Transcription regulation</keyword>
<dbReference type="PROSITE" id="PS50005">
    <property type="entry name" value="TPR"/>
    <property type="match status" value="1"/>
</dbReference>
<evidence type="ECO:0000313" key="8">
    <source>
        <dbReference type="EMBL" id="MBB4967724.1"/>
    </source>
</evidence>